<dbReference type="EMBL" id="JARPUR010000002">
    <property type="protein sequence ID" value="KAK4881743.1"/>
    <property type="molecule type" value="Genomic_DNA"/>
</dbReference>
<evidence type="ECO:0000313" key="1">
    <source>
        <dbReference type="EMBL" id="KAK4881743.1"/>
    </source>
</evidence>
<name>A0AAN7SPR3_9COLE</name>
<evidence type="ECO:0000313" key="2">
    <source>
        <dbReference type="Proteomes" id="UP001353858"/>
    </source>
</evidence>
<accession>A0AAN7SPR3</accession>
<dbReference type="PANTHER" id="PTHR37162:SF1">
    <property type="entry name" value="BED-TYPE DOMAIN-CONTAINING PROTEIN"/>
    <property type="match status" value="1"/>
</dbReference>
<proteinExistence type="predicted"/>
<dbReference type="PANTHER" id="PTHR37162">
    <property type="entry name" value="HAT FAMILY DIMERISATION DOMAINCONTAINING PROTEIN-RELATED"/>
    <property type="match status" value="1"/>
</dbReference>
<organism evidence="1 2">
    <name type="scientific">Aquatica leii</name>
    <dbReference type="NCBI Taxonomy" id="1421715"/>
    <lineage>
        <taxon>Eukaryota</taxon>
        <taxon>Metazoa</taxon>
        <taxon>Ecdysozoa</taxon>
        <taxon>Arthropoda</taxon>
        <taxon>Hexapoda</taxon>
        <taxon>Insecta</taxon>
        <taxon>Pterygota</taxon>
        <taxon>Neoptera</taxon>
        <taxon>Endopterygota</taxon>
        <taxon>Coleoptera</taxon>
        <taxon>Polyphaga</taxon>
        <taxon>Elateriformia</taxon>
        <taxon>Elateroidea</taxon>
        <taxon>Lampyridae</taxon>
        <taxon>Luciolinae</taxon>
        <taxon>Aquatica</taxon>
    </lineage>
</organism>
<gene>
    <name evidence="1" type="ORF">RN001_005062</name>
</gene>
<protein>
    <recommendedName>
        <fullName evidence="3">DUF4371 domain-containing protein</fullName>
    </recommendedName>
</protein>
<keyword evidence="2" id="KW-1185">Reference proteome</keyword>
<sequence length="156" mass="17526">MDIQTKKMLCVLVRYQQADHKIVTRLFELIYIDATNGSAQVLYNVFKETMLKNNLNLSDIVGLASDGVAVMTGKNNSFFSLLNKDVPHSLLLKCVCHSSALVASKACSVLPNELEELMRGIYTYISSSSKRCAQVIEIQNYFNIEHYKVLKLSGTR</sequence>
<comment type="caution">
    <text evidence="1">The sequence shown here is derived from an EMBL/GenBank/DDBJ whole genome shotgun (WGS) entry which is preliminary data.</text>
</comment>
<dbReference type="AlphaFoldDB" id="A0AAN7SPR3"/>
<reference evidence="2" key="1">
    <citation type="submission" date="2023-01" db="EMBL/GenBank/DDBJ databases">
        <title>Key to firefly adult light organ development and bioluminescence: homeobox transcription factors regulate luciferase expression and transportation to peroxisome.</title>
        <authorList>
            <person name="Fu X."/>
        </authorList>
    </citation>
    <scope>NUCLEOTIDE SEQUENCE [LARGE SCALE GENOMIC DNA]</scope>
</reference>
<dbReference type="Proteomes" id="UP001353858">
    <property type="component" value="Unassembled WGS sequence"/>
</dbReference>
<evidence type="ECO:0008006" key="3">
    <source>
        <dbReference type="Google" id="ProtNLM"/>
    </source>
</evidence>